<evidence type="ECO:0000256" key="6">
    <source>
        <dbReference type="PIRSR" id="PIRSR602403-1"/>
    </source>
</evidence>
<reference evidence="10" key="1">
    <citation type="journal article" date="2023" name="Mol. Phylogenet. Evol.">
        <title>Genome-scale phylogeny and comparative genomics of the fungal order Sordariales.</title>
        <authorList>
            <person name="Hensen N."/>
            <person name="Bonometti L."/>
            <person name="Westerberg I."/>
            <person name="Brannstrom I.O."/>
            <person name="Guillou S."/>
            <person name="Cros-Aarteil S."/>
            <person name="Calhoun S."/>
            <person name="Haridas S."/>
            <person name="Kuo A."/>
            <person name="Mondo S."/>
            <person name="Pangilinan J."/>
            <person name="Riley R."/>
            <person name="LaButti K."/>
            <person name="Andreopoulos B."/>
            <person name="Lipzen A."/>
            <person name="Chen C."/>
            <person name="Yan M."/>
            <person name="Daum C."/>
            <person name="Ng V."/>
            <person name="Clum A."/>
            <person name="Steindorff A."/>
            <person name="Ohm R.A."/>
            <person name="Martin F."/>
            <person name="Silar P."/>
            <person name="Natvig D.O."/>
            <person name="Lalanne C."/>
            <person name="Gautier V."/>
            <person name="Ament-Velasquez S.L."/>
            <person name="Kruys A."/>
            <person name="Hutchinson M.I."/>
            <person name="Powell A.J."/>
            <person name="Barry K."/>
            <person name="Miller A.N."/>
            <person name="Grigoriev I.V."/>
            <person name="Debuchy R."/>
            <person name="Gladieux P."/>
            <person name="Hiltunen Thoren M."/>
            <person name="Johannesson H."/>
        </authorList>
    </citation>
    <scope>NUCLEOTIDE SEQUENCE</scope>
    <source>
        <strain evidence="10">PSN293</strain>
    </source>
</reference>
<evidence type="ECO:0000256" key="1">
    <source>
        <dbReference type="ARBA" id="ARBA00001971"/>
    </source>
</evidence>
<reference evidence="10" key="2">
    <citation type="submission" date="2023-05" db="EMBL/GenBank/DDBJ databases">
        <authorList>
            <consortium name="Lawrence Berkeley National Laboratory"/>
            <person name="Steindorff A."/>
            <person name="Hensen N."/>
            <person name="Bonometti L."/>
            <person name="Westerberg I."/>
            <person name="Brannstrom I.O."/>
            <person name="Guillou S."/>
            <person name="Cros-Aarteil S."/>
            <person name="Calhoun S."/>
            <person name="Haridas S."/>
            <person name="Kuo A."/>
            <person name="Mondo S."/>
            <person name="Pangilinan J."/>
            <person name="Riley R."/>
            <person name="Labutti K."/>
            <person name="Andreopoulos B."/>
            <person name="Lipzen A."/>
            <person name="Chen C."/>
            <person name="Yanf M."/>
            <person name="Daum C."/>
            <person name="Ng V."/>
            <person name="Clum A."/>
            <person name="Ohm R."/>
            <person name="Martin F."/>
            <person name="Silar P."/>
            <person name="Natvig D."/>
            <person name="Lalanne C."/>
            <person name="Gautier V."/>
            <person name="Ament-Velasquez S.L."/>
            <person name="Kruys A."/>
            <person name="Hutchinson M.I."/>
            <person name="Powell A.J."/>
            <person name="Barry K."/>
            <person name="Miller A.N."/>
            <person name="Grigoriev I.V."/>
            <person name="Debuchy R."/>
            <person name="Gladieux P."/>
            <person name="Thoren M.H."/>
            <person name="Johannesson H."/>
        </authorList>
    </citation>
    <scope>NUCLEOTIDE SEQUENCE</scope>
    <source>
        <strain evidence="10">PSN293</strain>
    </source>
</reference>
<dbReference type="InterPro" id="IPR001128">
    <property type="entry name" value="Cyt_P450"/>
</dbReference>
<dbReference type="PRINTS" id="PR00465">
    <property type="entry name" value="EP450IV"/>
</dbReference>
<keyword evidence="5 7" id="KW-0503">Monooxygenase</keyword>
<dbReference type="InterPro" id="IPR002403">
    <property type="entry name" value="Cyt_P450_E_grp-IV"/>
</dbReference>
<dbReference type="GO" id="GO:0016705">
    <property type="term" value="F:oxidoreductase activity, acting on paired donors, with incorporation or reduction of molecular oxygen"/>
    <property type="evidence" value="ECO:0007669"/>
    <property type="project" value="InterPro"/>
</dbReference>
<keyword evidence="4 6" id="KW-0408">Iron</keyword>
<accession>A0AAN6XTK7</accession>
<evidence type="ECO:0000256" key="2">
    <source>
        <dbReference type="ARBA" id="ARBA00010617"/>
    </source>
</evidence>
<keyword evidence="9" id="KW-0472">Membrane</keyword>
<dbReference type="AlphaFoldDB" id="A0AAN6XTK7"/>
<evidence type="ECO:0000313" key="11">
    <source>
        <dbReference type="Proteomes" id="UP001301769"/>
    </source>
</evidence>
<evidence type="ECO:0000256" key="8">
    <source>
        <dbReference type="SAM" id="MobiDB-lite"/>
    </source>
</evidence>
<keyword evidence="7" id="KW-0560">Oxidoreductase</keyword>
<evidence type="ECO:0000256" key="4">
    <source>
        <dbReference type="ARBA" id="ARBA00023004"/>
    </source>
</evidence>
<evidence type="ECO:0000313" key="10">
    <source>
        <dbReference type="EMBL" id="KAK4206355.1"/>
    </source>
</evidence>
<comment type="caution">
    <text evidence="10">The sequence shown here is derived from an EMBL/GenBank/DDBJ whole genome shotgun (WGS) entry which is preliminary data.</text>
</comment>
<proteinExistence type="inferred from homology"/>
<feature type="region of interest" description="Disordered" evidence="8">
    <location>
        <begin position="525"/>
        <end position="546"/>
    </location>
</feature>
<organism evidence="10 11">
    <name type="scientific">Rhypophila decipiens</name>
    <dbReference type="NCBI Taxonomy" id="261697"/>
    <lineage>
        <taxon>Eukaryota</taxon>
        <taxon>Fungi</taxon>
        <taxon>Dikarya</taxon>
        <taxon>Ascomycota</taxon>
        <taxon>Pezizomycotina</taxon>
        <taxon>Sordariomycetes</taxon>
        <taxon>Sordariomycetidae</taxon>
        <taxon>Sordariales</taxon>
        <taxon>Naviculisporaceae</taxon>
        <taxon>Rhypophila</taxon>
    </lineage>
</organism>
<evidence type="ECO:0000256" key="9">
    <source>
        <dbReference type="SAM" id="Phobius"/>
    </source>
</evidence>
<gene>
    <name evidence="10" type="ORF">QBC37DRAFT_329021</name>
</gene>
<dbReference type="Pfam" id="PF00067">
    <property type="entry name" value="p450"/>
    <property type="match status" value="1"/>
</dbReference>
<dbReference type="PANTHER" id="PTHR47582:SF1">
    <property type="entry name" value="P450, PUTATIVE (EUROFUNG)-RELATED"/>
    <property type="match status" value="1"/>
</dbReference>
<feature type="region of interest" description="Disordered" evidence="8">
    <location>
        <begin position="489"/>
        <end position="509"/>
    </location>
</feature>
<keyword evidence="9" id="KW-0812">Transmembrane</keyword>
<dbReference type="InterPro" id="IPR017972">
    <property type="entry name" value="Cyt_P450_CS"/>
</dbReference>
<dbReference type="GO" id="GO:0020037">
    <property type="term" value="F:heme binding"/>
    <property type="evidence" value="ECO:0007669"/>
    <property type="project" value="InterPro"/>
</dbReference>
<feature type="binding site" description="axial binding residue" evidence="6">
    <location>
        <position position="451"/>
    </location>
    <ligand>
        <name>heme</name>
        <dbReference type="ChEBI" id="CHEBI:30413"/>
    </ligand>
    <ligandPart>
        <name>Fe</name>
        <dbReference type="ChEBI" id="CHEBI:18248"/>
    </ligandPart>
</feature>
<keyword evidence="6 7" id="KW-0349">Heme</keyword>
<comment type="cofactor">
    <cofactor evidence="1 6">
        <name>heme</name>
        <dbReference type="ChEBI" id="CHEBI:30413"/>
    </cofactor>
</comment>
<dbReference type="EMBL" id="MU858433">
    <property type="protein sequence ID" value="KAK4206355.1"/>
    <property type="molecule type" value="Genomic_DNA"/>
</dbReference>
<dbReference type="InterPro" id="IPR053007">
    <property type="entry name" value="CYP450_monoxygenase_sec-met"/>
</dbReference>
<protein>
    <submittedName>
        <fullName evidence="10">25-hydroxycholesterol 7-alpha-hydroxylase</fullName>
    </submittedName>
</protein>
<keyword evidence="9" id="KW-1133">Transmembrane helix</keyword>
<dbReference type="GO" id="GO:0004497">
    <property type="term" value="F:monooxygenase activity"/>
    <property type="evidence" value="ECO:0007669"/>
    <property type="project" value="UniProtKB-KW"/>
</dbReference>
<evidence type="ECO:0000256" key="3">
    <source>
        <dbReference type="ARBA" id="ARBA00022723"/>
    </source>
</evidence>
<dbReference type="PROSITE" id="PS00086">
    <property type="entry name" value="CYTOCHROME_P450"/>
    <property type="match status" value="1"/>
</dbReference>
<name>A0AAN6XTK7_9PEZI</name>
<dbReference type="GO" id="GO:0005506">
    <property type="term" value="F:iron ion binding"/>
    <property type="evidence" value="ECO:0007669"/>
    <property type="project" value="InterPro"/>
</dbReference>
<dbReference type="CDD" id="cd11040">
    <property type="entry name" value="CYP7_CYP8-like"/>
    <property type="match status" value="1"/>
</dbReference>
<sequence length="546" mass="60747">MNPLSEVAMSHPILVVAAGTAVATYMLLSSLLRLTQDPKEPPLVLSTLPFLSPILGMVKWSMDFYVHMRETYPNLSIYTLRFPGIRIYVVNSTALVVEVQRKWRTLIFPPVSAHASEFAMGGSKKALAIIRADMATEAGFMHGFTKAIRPALSCEPALDQLTGNALEVMSGSLDSIVRDGGQNVKLVDWVRHNLLLATTDSVYGPSNPLRDPKNETAWHTFHPTIMFLMLNLVPLSVFRKAIKARDSLANSFHQYHTQRQYEQGSHYIRLWTEYFVSQGIPDEDIAKFHNGGLFALIANTIPTAFWMIYRVFSDPSVVEDCRREVLKAVDFDEKSGVCTINIPCINRSTCPALVSTFQEVFRVHGMANSVRLATEDTHLDGGKYLIKKGGLVMLPARVQHRLHGGAWGPYDVDKFVHRRFVRNMKDSAEPSQSIPNPSAAFRGFGGGTTLCPGRHFATTEILGLAAMLLLRFDLVPVAADGGERQEWILPPTKNSSQAEAMEQPDHDIDVQLRPRKEFAGKKWQISFGEEGSDGHKTALAVEDLSE</sequence>
<dbReference type="Gene3D" id="1.10.630.10">
    <property type="entry name" value="Cytochrome P450"/>
    <property type="match status" value="1"/>
</dbReference>
<dbReference type="PANTHER" id="PTHR47582">
    <property type="entry name" value="P450, PUTATIVE (EUROFUNG)-RELATED"/>
    <property type="match status" value="1"/>
</dbReference>
<keyword evidence="11" id="KW-1185">Reference proteome</keyword>
<dbReference type="InterPro" id="IPR036396">
    <property type="entry name" value="Cyt_P450_sf"/>
</dbReference>
<dbReference type="SUPFAM" id="SSF48264">
    <property type="entry name" value="Cytochrome P450"/>
    <property type="match status" value="1"/>
</dbReference>
<keyword evidence="3 6" id="KW-0479">Metal-binding</keyword>
<evidence type="ECO:0000256" key="5">
    <source>
        <dbReference type="ARBA" id="ARBA00023033"/>
    </source>
</evidence>
<dbReference type="Proteomes" id="UP001301769">
    <property type="component" value="Unassembled WGS sequence"/>
</dbReference>
<feature type="transmembrane region" description="Helical" evidence="9">
    <location>
        <begin position="12"/>
        <end position="31"/>
    </location>
</feature>
<comment type="similarity">
    <text evidence="2 7">Belongs to the cytochrome P450 family.</text>
</comment>
<evidence type="ECO:0000256" key="7">
    <source>
        <dbReference type="RuleBase" id="RU000461"/>
    </source>
</evidence>